<dbReference type="HOGENOM" id="CLU_095786_0_0_1"/>
<feature type="region of interest" description="Disordered" evidence="1">
    <location>
        <begin position="130"/>
        <end position="149"/>
    </location>
</feature>
<keyword evidence="3" id="KW-1185">Reference proteome</keyword>
<evidence type="ECO:0000313" key="3">
    <source>
        <dbReference type="Proteomes" id="UP000054342"/>
    </source>
</evidence>
<feature type="compositionally biased region" description="Basic residues" evidence="1">
    <location>
        <begin position="1"/>
        <end position="10"/>
    </location>
</feature>
<feature type="compositionally biased region" description="Basic residues" evidence="1">
    <location>
        <begin position="224"/>
        <end position="234"/>
    </location>
</feature>
<dbReference type="RefSeq" id="XP_013321978.1">
    <property type="nucleotide sequence ID" value="XM_013466524.1"/>
</dbReference>
<dbReference type="GeneID" id="25323430"/>
<dbReference type="AlphaFoldDB" id="A0A0D2FMR9"/>
<sequence length="251" mass="28110">MPFFRKKSKSEKHPNMTNKPPSRPGTADSFFLPPRPPPPPATVPKRNDTTSPASFAYDNGYGSLDHRLIEEQQIPPHIRTTDQLADFIRSRRQDDNDRSSISSSHYSTGGSTFISSADSARYTTFSVQANPYELPRPGSQRSRMAPDSYVPPRPSVSYMLPRPGPHIARVTSNPMIAGLSRRYVSSPVVRVLPGTTRKHPYQGYWVSRGTMRKVPEAPDVNNCGKRKRKGKKTKSAAEKGQYVETSGWYDD</sequence>
<protein>
    <submittedName>
        <fullName evidence="2">Uncharacterized protein</fullName>
    </submittedName>
</protein>
<feature type="region of interest" description="Disordered" evidence="1">
    <location>
        <begin position="1"/>
        <end position="113"/>
    </location>
</feature>
<accession>A0A0D2FMR9</accession>
<organism evidence="2 3">
    <name type="scientific">Exophiala xenobiotica</name>
    <dbReference type="NCBI Taxonomy" id="348802"/>
    <lineage>
        <taxon>Eukaryota</taxon>
        <taxon>Fungi</taxon>
        <taxon>Dikarya</taxon>
        <taxon>Ascomycota</taxon>
        <taxon>Pezizomycotina</taxon>
        <taxon>Eurotiomycetes</taxon>
        <taxon>Chaetothyriomycetidae</taxon>
        <taxon>Chaetothyriales</taxon>
        <taxon>Herpotrichiellaceae</taxon>
        <taxon>Exophiala</taxon>
    </lineage>
</organism>
<feature type="compositionally biased region" description="Basic and acidic residues" evidence="1">
    <location>
        <begin position="88"/>
        <end position="98"/>
    </location>
</feature>
<reference evidence="2 3" key="1">
    <citation type="submission" date="2015-01" db="EMBL/GenBank/DDBJ databases">
        <title>The Genome Sequence of Exophiala xenobiotica CBS118157.</title>
        <authorList>
            <consortium name="The Broad Institute Genomics Platform"/>
            <person name="Cuomo C."/>
            <person name="de Hoog S."/>
            <person name="Gorbushina A."/>
            <person name="Stielow B."/>
            <person name="Teixiera M."/>
            <person name="Abouelleil A."/>
            <person name="Chapman S.B."/>
            <person name="Priest M."/>
            <person name="Young S.K."/>
            <person name="Wortman J."/>
            <person name="Nusbaum C."/>
            <person name="Birren B."/>
        </authorList>
    </citation>
    <scope>NUCLEOTIDE SEQUENCE [LARGE SCALE GENOMIC DNA]</scope>
    <source>
        <strain evidence="2 3">CBS 118157</strain>
    </source>
</reference>
<feature type="compositionally biased region" description="Pro residues" evidence="1">
    <location>
        <begin position="33"/>
        <end position="42"/>
    </location>
</feature>
<name>A0A0D2FMR9_9EURO</name>
<evidence type="ECO:0000313" key="2">
    <source>
        <dbReference type="EMBL" id="KIW61394.1"/>
    </source>
</evidence>
<gene>
    <name evidence="2" type="ORF">PV05_01522</name>
</gene>
<feature type="region of interest" description="Disordered" evidence="1">
    <location>
        <begin position="216"/>
        <end position="251"/>
    </location>
</feature>
<dbReference type="OrthoDB" id="4154296at2759"/>
<dbReference type="Proteomes" id="UP000054342">
    <property type="component" value="Unassembled WGS sequence"/>
</dbReference>
<evidence type="ECO:0000256" key="1">
    <source>
        <dbReference type="SAM" id="MobiDB-lite"/>
    </source>
</evidence>
<dbReference type="EMBL" id="KN847317">
    <property type="protein sequence ID" value="KIW61394.1"/>
    <property type="molecule type" value="Genomic_DNA"/>
</dbReference>
<proteinExistence type="predicted"/>